<dbReference type="Proteomes" id="UP001604336">
    <property type="component" value="Unassembled WGS sequence"/>
</dbReference>
<organism evidence="1 2">
    <name type="scientific">Abeliophyllum distichum</name>
    <dbReference type="NCBI Taxonomy" id="126358"/>
    <lineage>
        <taxon>Eukaryota</taxon>
        <taxon>Viridiplantae</taxon>
        <taxon>Streptophyta</taxon>
        <taxon>Embryophyta</taxon>
        <taxon>Tracheophyta</taxon>
        <taxon>Spermatophyta</taxon>
        <taxon>Magnoliopsida</taxon>
        <taxon>eudicotyledons</taxon>
        <taxon>Gunneridae</taxon>
        <taxon>Pentapetalae</taxon>
        <taxon>asterids</taxon>
        <taxon>lamiids</taxon>
        <taxon>Lamiales</taxon>
        <taxon>Oleaceae</taxon>
        <taxon>Forsythieae</taxon>
        <taxon>Abeliophyllum</taxon>
    </lineage>
</organism>
<sequence length="296" mass="32376">MNGYDINVLRTRASLLCLNQSHPNFNVIITCSRLITATKETRVRKAGNTPTRGPSFNAVLKVSRYSFQGASLRCLALPPGTRPNCSWAPSFLPRSITSLPGPPTWDFGHTAAGLLPSFQRVLPCCLGPPTWDSAKLQLGSFLPTKEHRLAAWPSHLGLGQTVAGLLPFYQGASPLCLALPPGTRPYCSWAPSFLPRSNASLLGPPTWDSTKLQLSSSLASFFPHITLTLCCKIIINISNLLTSNRSSRRLTADLIWRSSGAADIINSKKKVSGNYHSKLLRFKPIVDIDDDFETDF</sequence>
<reference evidence="2" key="1">
    <citation type="submission" date="2024-07" db="EMBL/GenBank/DDBJ databases">
        <title>Two chromosome-level genome assemblies of Korean endemic species Abeliophyllum distichum and Forsythia ovata (Oleaceae).</title>
        <authorList>
            <person name="Jang H."/>
        </authorList>
    </citation>
    <scope>NUCLEOTIDE SEQUENCE [LARGE SCALE GENOMIC DNA]</scope>
</reference>
<accession>A0ABD1TKV4</accession>
<protein>
    <submittedName>
        <fullName evidence="1">Ethylene-responsive transcription factor RAP2-12</fullName>
    </submittedName>
</protein>
<proteinExistence type="predicted"/>
<gene>
    <name evidence="1" type="ORF">Adt_18949</name>
</gene>
<comment type="caution">
    <text evidence="1">The sequence shown here is derived from an EMBL/GenBank/DDBJ whole genome shotgun (WGS) entry which is preliminary data.</text>
</comment>
<name>A0ABD1TKV4_9LAMI</name>
<dbReference type="AlphaFoldDB" id="A0ABD1TKV4"/>
<dbReference type="EMBL" id="JBFOLK010000005">
    <property type="protein sequence ID" value="KAL2513349.1"/>
    <property type="molecule type" value="Genomic_DNA"/>
</dbReference>
<evidence type="ECO:0000313" key="1">
    <source>
        <dbReference type="EMBL" id="KAL2513349.1"/>
    </source>
</evidence>
<keyword evidence="2" id="KW-1185">Reference proteome</keyword>
<evidence type="ECO:0000313" key="2">
    <source>
        <dbReference type="Proteomes" id="UP001604336"/>
    </source>
</evidence>